<dbReference type="Proteomes" id="UP000449906">
    <property type="component" value="Unassembled WGS sequence"/>
</dbReference>
<gene>
    <name evidence="3" type="ORF">F9L07_17310</name>
</gene>
<name>A0A7J5DUW3_NOCSI</name>
<reference evidence="3 4" key="1">
    <citation type="submission" date="2019-09" db="EMBL/GenBank/DDBJ databases">
        <title>Pimelobacter sp. isolated from Paulinella.</title>
        <authorList>
            <person name="Jeong S.E."/>
        </authorList>
    </citation>
    <scope>NUCLEOTIDE SEQUENCE [LARGE SCALE GENOMIC DNA]</scope>
    <source>
        <strain evidence="3 4">Pch-N</strain>
    </source>
</reference>
<accession>A0A7J5DUW3</accession>
<dbReference type="RefSeq" id="WP_151580981.1">
    <property type="nucleotide sequence ID" value="NZ_WBVM01000002.1"/>
</dbReference>
<keyword evidence="2" id="KW-0732">Signal</keyword>
<sequence length="302" mass="31603">MRWLLAMLLVSATVTAACAAEEPRRPAESADSAGSTGFAGLIDDWRTETWAGLSVDVPGEWTYGGAPVRSGGGERRVCPPPVTGPDDAATGQVGRPVTLSDVCAGYPWIPHSRELTSTTPYVWLGAEIPVGIVRYDGGLVQETVARHGTTLTVGSTDAGLRARILGSARPAERCRPGGVTAGETEVCGYGRGTDDALSLAFAERVDPATLTATVAAAERAGEVPAGWTCPGPRRNDDGRGHVRRPADVVELRDDERTVVLDLGCESVDLGDGSLRRLTDEALQPWVGPLARASLRSLVGPLG</sequence>
<evidence type="ECO:0000313" key="4">
    <source>
        <dbReference type="Proteomes" id="UP000449906"/>
    </source>
</evidence>
<dbReference type="PROSITE" id="PS51257">
    <property type="entry name" value="PROKAR_LIPOPROTEIN"/>
    <property type="match status" value="1"/>
</dbReference>
<feature type="signal peptide" evidence="2">
    <location>
        <begin position="1"/>
        <end position="19"/>
    </location>
</feature>
<organism evidence="3 4">
    <name type="scientific">Nocardioides simplex</name>
    <name type="common">Arthrobacter simplex</name>
    <dbReference type="NCBI Taxonomy" id="2045"/>
    <lineage>
        <taxon>Bacteria</taxon>
        <taxon>Bacillati</taxon>
        <taxon>Actinomycetota</taxon>
        <taxon>Actinomycetes</taxon>
        <taxon>Propionibacteriales</taxon>
        <taxon>Nocardioidaceae</taxon>
        <taxon>Pimelobacter</taxon>
    </lineage>
</organism>
<feature type="region of interest" description="Disordered" evidence="1">
    <location>
        <begin position="223"/>
        <end position="242"/>
    </location>
</feature>
<dbReference type="EMBL" id="WBVM01000002">
    <property type="protein sequence ID" value="KAB2808846.1"/>
    <property type="molecule type" value="Genomic_DNA"/>
</dbReference>
<dbReference type="AlphaFoldDB" id="A0A7J5DUW3"/>
<feature type="compositionally biased region" description="Basic and acidic residues" evidence="1">
    <location>
        <begin position="233"/>
        <end position="242"/>
    </location>
</feature>
<evidence type="ECO:0000256" key="1">
    <source>
        <dbReference type="SAM" id="MobiDB-lite"/>
    </source>
</evidence>
<protein>
    <recommendedName>
        <fullName evidence="5">Secreted protein</fullName>
    </recommendedName>
</protein>
<evidence type="ECO:0000256" key="2">
    <source>
        <dbReference type="SAM" id="SignalP"/>
    </source>
</evidence>
<evidence type="ECO:0000313" key="3">
    <source>
        <dbReference type="EMBL" id="KAB2808846.1"/>
    </source>
</evidence>
<comment type="caution">
    <text evidence="3">The sequence shown here is derived from an EMBL/GenBank/DDBJ whole genome shotgun (WGS) entry which is preliminary data.</text>
</comment>
<evidence type="ECO:0008006" key="5">
    <source>
        <dbReference type="Google" id="ProtNLM"/>
    </source>
</evidence>
<feature type="chain" id="PRO_5029607249" description="Secreted protein" evidence="2">
    <location>
        <begin position="20"/>
        <end position="302"/>
    </location>
</feature>
<proteinExistence type="predicted"/>